<comment type="caution">
    <text evidence="1">The sequence shown here is derived from an EMBL/GenBank/DDBJ whole genome shotgun (WGS) entry which is preliminary data.</text>
</comment>
<reference evidence="1" key="1">
    <citation type="submission" date="2022-05" db="EMBL/GenBank/DDBJ databases">
        <title>Chromosome-level genome of Chaenocephalus aceratus.</title>
        <authorList>
            <person name="Park H."/>
        </authorList>
    </citation>
    <scope>NUCLEOTIDE SEQUENCE</scope>
    <source>
        <strain evidence="1">KU_202001</strain>
    </source>
</reference>
<proteinExistence type="predicted"/>
<feature type="non-terminal residue" evidence="1">
    <location>
        <position position="136"/>
    </location>
</feature>
<keyword evidence="2" id="KW-1185">Reference proteome</keyword>
<name>A0ACB9WE00_CHAAC</name>
<dbReference type="EMBL" id="CM043800">
    <property type="protein sequence ID" value="KAI4811600.1"/>
    <property type="molecule type" value="Genomic_DNA"/>
</dbReference>
<evidence type="ECO:0000313" key="1">
    <source>
        <dbReference type="EMBL" id="KAI4811600.1"/>
    </source>
</evidence>
<feature type="non-terminal residue" evidence="1">
    <location>
        <position position="1"/>
    </location>
</feature>
<dbReference type="Proteomes" id="UP001057452">
    <property type="component" value="Chromosome 16"/>
</dbReference>
<protein>
    <submittedName>
        <fullName evidence="1">Uncharacterized protein</fullName>
    </submittedName>
</protein>
<organism evidence="1 2">
    <name type="scientific">Chaenocephalus aceratus</name>
    <name type="common">Blackfin icefish</name>
    <name type="synonym">Chaenichthys aceratus</name>
    <dbReference type="NCBI Taxonomy" id="36190"/>
    <lineage>
        <taxon>Eukaryota</taxon>
        <taxon>Metazoa</taxon>
        <taxon>Chordata</taxon>
        <taxon>Craniata</taxon>
        <taxon>Vertebrata</taxon>
        <taxon>Euteleostomi</taxon>
        <taxon>Actinopterygii</taxon>
        <taxon>Neopterygii</taxon>
        <taxon>Teleostei</taxon>
        <taxon>Neoteleostei</taxon>
        <taxon>Acanthomorphata</taxon>
        <taxon>Eupercaria</taxon>
        <taxon>Perciformes</taxon>
        <taxon>Notothenioidei</taxon>
        <taxon>Channichthyidae</taxon>
        <taxon>Chaenocephalus</taxon>
    </lineage>
</organism>
<gene>
    <name evidence="1" type="ORF">KUCAC02_014479</name>
</gene>
<sequence>KLDHCEKQPHPRMAREQMMTLHIKVLLHQSKFKVMLGCISQHGNHSLVVTSGSQVEKRQQPGRHHEGLALSDAPGNRRTPREGGPCADVPQGMPLVFAFAFVVCTGARRDELKIAAAYEGVAFKCDRRSEDQETCR</sequence>
<accession>A0ACB9WE00</accession>
<evidence type="ECO:0000313" key="2">
    <source>
        <dbReference type="Proteomes" id="UP001057452"/>
    </source>
</evidence>